<dbReference type="STRING" id="50376.A0A517KXE3"/>
<reference evidence="6 7" key="1">
    <citation type="submission" date="2019-07" db="EMBL/GenBank/DDBJ databases">
        <title>Finished genome of Venturia effusa.</title>
        <authorList>
            <person name="Young C.A."/>
            <person name="Cox M.P."/>
            <person name="Ganley A.R.D."/>
            <person name="David W.J."/>
        </authorList>
    </citation>
    <scope>NUCLEOTIDE SEQUENCE [LARGE SCALE GENOMIC DNA]</scope>
    <source>
        <strain evidence="7">albino</strain>
    </source>
</reference>
<evidence type="ECO:0000256" key="3">
    <source>
        <dbReference type="ARBA" id="ARBA00023242"/>
    </source>
</evidence>
<feature type="compositionally biased region" description="Polar residues" evidence="4">
    <location>
        <begin position="46"/>
        <end position="60"/>
    </location>
</feature>
<feature type="compositionally biased region" description="Basic residues" evidence="4">
    <location>
        <begin position="295"/>
        <end position="308"/>
    </location>
</feature>
<comment type="subcellular location">
    <subcellularLocation>
        <location evidence="1">Nucleus</location>
    </subcellularLocation>
</comment>
<feature type="compositionally biased region" description="Low complexity" evidence="4">
    <location>
        <begin position="1209"/>
        <end position="1229"/>
    </location>
</feature>
<feature type="compositionally biased region" description="Basic and acidic residues" evidence="4">
    <location>
        <begin position="1248"/>
        <end position="1270"/>
    </location>
</feature>
<dbReference type="InterPro" id="IPR024146">
    <property type="entry name" value="Claspin"/>
</dbReference>
<evidence type="ECO:0000313" key="6">
    <source>
        <dbReference type="EMBL" id="QDS68040.1"/>
    </source>
</evidence>
<keyword evidence="7" id="KW-1185">Reference proteome</keyword>
<feature type="region of interest" description="Disordered" evidence="4">
    <location>
        <begin position="1032"/>
        <end position="1096"/>
    </location>
</feature>
<feature type="compositionally biased region" description="Basic and acidic residues" evidence="4">
    <location>
        <begin position="868"/>
        <end position="881"/>
    </location>
</feature>
<accession>A0A517KXE3</accession>
<protein>
    <recommendedName>
        <fullName evidence="5">DNA replication checkpoint mediator MRC1 domain-containing protein</fullName>
    </recommendedName>
</protein>
<dbReference type="OrthoDB" id="2130597at2759"/>
<feature type="region of interest" description="Disordered" evidence="4">
    <location>
        <begin position="957"/>
        <end position="981"/>
    </location>
</feature>
<feature type="compositionally biased region" description="Basic and acidic residues" evidence="4">
    <location>
        <begin position="496"/>
        <end position="539"/>
    </location>
</feature>
<feature type="compositionally biased region" description="Low complexity" evidence="4">
    <location>
        <begin position="1"/>
        <end position="21"/>
    </location>
</feature>
<dbReference type="GO" id="GO:0005634">
    <property type="term" value="C:nucleus"/>
    <property type="evidence" value="ECO:0007669"/>
    <property type="project" value="UniProtKB-SubCell"/>
</dbReference>
<feature type="compositionally biased region" description="Basic and acidic residues" evidence="4">
    <location>
        <begin position="74"/>
        <end position="97"/>
    </location>
</feature>
<name>A0A517KXE3_9PEZI</name>
<keyword evidence="3" id="KW-0539">Nucleus</keyword>
<feature type="region of interest" description="Disordered" evidence="4">
    <location>
        <begin position="868"/>
        <end position="917"/>
    </location>
</feature>
<dbReference type="PANTHER" id="PTHR14396">
    <property type="entry name" value="CLASPIN"/>
    <property type="match status" value="1"/>
</dbReference>
<evidence type="ECO:0000313" key="7">
    <source>
        <dbReference type="Proteomes" id="UP000316270"/>
    </source>
</evidence>
<feature type="compositionally biased region" description="Low complexity" evidence="4">
    <location>
        <begin position="135"/>
        <end position="151"/>
    </location>
</feature>
<feature type="compositionally biased region" description="Basic and acidic residues" evidence="4">
    <location>
        <begin position="309"/>
        <end position="323"/>
    </location>
</feature>
<dbReference type="GO" id="GO:0010997">
    <property type="term" value="F:anaphase-promoting complex binding"/>
    <property type="evidence" value="ECO:0007669"/>
    <property type="project" value="TreeGrafter"/>
</dbReference>
<evidence type="ECO:0000259" key="5">
    <source>
        <dbReference type="Pfam" id="PF09444"/>
    </source>
</evidence>
<feature type="domain" description="DNA replication checkpoint mediator MRC1" evidence="5">
    <location>
        <begin position="872"/>
        <end position="1011"/>
    </location>
</feature>
<feature type="compositionally biased region" description="Acidic residues" evidence="4">
    <location>
        <begin position="595"/>
        <end position="622"/>
    </location>
</feature>
<sequence length="1292" mass="143046">MSSSNRSQASSPRSSPAPQSSLMLTPTSRVRALLAAFDDSDDEEQTSLSLTKVKSPTMTRPQIPDYEVEFENSDGEKVEGEETRAGPKSPNWHEDTRNSLSEDEEEETAGIDAYARLQRQLISKKPVRSSPPPALASASDSGSDSDSLPKLQRQLVAKRLARSSPAPADDSDSDSLPKPRRQLFTKNASKSDPAPGGESDSDSLFVSNRPTRSDPAPAATSDSDSLPDNVANPRFQALVAKKRAERLAKEQEAKEREAKGKERVKEREAKVAEAYKDVFSSEMNDGMEEEDRQALAKRSRPSARKATKKAQEDMQRQIQRDLRNQQLAHEAKTKKRITTKDLFKVFNFMQDPAPMTKETPPSSPPPLHPDGADKPELKLGTFMAKPKKRVPVIPKPRFDDSDDELEIVPKRKSRFAVFDRTPEKSTSNGQSFLLLRALARVNSPSKSKLSGRNSMNAVELQNRLQDRMRIQALAEKQERLDELKARGIVIQTKEEREHDQLQVENMLERARDEAQALAMKERKAANKDGKDGDVERDILSDDDSEDEDWQAENEDVEIELSGSEEEDGNDEAEADDEADEEETAEAEINSFVDGEASEEEEEEAQPDDLGDVDLANELEIDEVLPAKPRSKARARHVITDDEDDEERVLPVPSANLSQPSQDDKLAAFGFEIPQSSMGLTQMFRGTMDDLQTQDAIAPNTVPSASLDFLRDIPAPTLPELSLGDTQPVLVQNSQLEAPQTQVTERPIVFQTPVKTLTRPSQFAVGSAVSTTRLSEVPEPTQDAGFEDLSVPGGTVETIMLAVPESPALAKKSKRLRRRAEAVAVLSEDEDEEAKVDVDSASEDDEFAPRKDAFDILFKAAKKTPVVDTFDKKRSDAKKMVEEQAEESEDEYAGLGGADDDASDGEMEEELKQMIDEGHVDVDETKLAKFYADRDRAEDEKRIDKLYKDITTGGLRRKRGADLDDLGDDSDDEAQERRRRKQREFAKMRKALLEDENIGKIAENPKKLAFLRAIEDRDEEDALDYFDEVEIAEPDSIPDSQVEHEEANSQEQESGAAINITSATKRKLPADFEASQGKENVAPTNPRRRPVDETSKRAKTLAEIREAVSFLIDEPSVPDSHMSESEAGSEYEEGGDEQISDNDEGDSLEIPTTRLQHRRPVLQTARPSIINRLSTNYSHAEDETPSGPLAFHAPATGASNGGFKVPSLLRRATTNLSTTSNTSTGTTTPTGGEGGVRRGGSKKSNIHYQAREAERRKVLDASETRRRESVKKSVLTKGRQSVLGSFGKVSGFE</sequence>
<dbReference type="Proteomes" id="UP000316270">
    <property type="component" value="Chromosome 1"/>
</dbReference>
<keyword evidence="2" id="KW-0597">Phosphoprotein</keyword>
<evidence type="ECO:0000256" key="4">
    <source>
        <dbReference type="SAM" id="MobiDB-lite"/>
    </source>
</evidence>
<feature type="compositionally biased region" description="Polar residues" evidence="4">
    <location>
        <begin position="1048"/>
        <end position="1062"/>
    </location>
</feature>
<dbReference type="PANTHER" id="PTHR14396:SF10">
    <property type="entry name" value="CLASPIN"/>
    <property type="match status" value="1"/>
</dbReference>
<dbReference type="EMBL" id="CP042185">
    <property type="protein sequence ID" value="QDS68040.1"/>
    <property type="molecule type" value="Genomic_DNA"/>
</dbReference>
<organism evidence="6 7">
    <name type="scientific">Venturia effusa</name>
    <dbReference type="NCBI Taxonomy" id="50376"/>
    <lineage>
        <taxon>Eukaryota</taxon>
        <taxon>Fungi</taxon>
        <taxon>Dikarya</taxon>
        <taxon>Ascomycota</taxon>
        <taxon>Pezizomycotina</taxon>
        <taxon>Dothideomycetes</taxon>
        <taxon>Pleosporomycetidae</taxon>
        <taxon>Venturiales</taxon>
        <taxon>Venturiaceae</taxon>
        <taxon>Venturia</taxon>
    </lineage>
</organism>
<feature type="compositionally biased region" description="Basic and acidic residues" evidence="4">
    <location>
        <begin position="245"/>
        <end position="276"/>
    </location>
</feature>
<evidence type="ECO:0000256" key="1">
    <source>
        <dbReference type="ARBA" id="ARBA00004123"/>
    </source>
</evidence>
<gene>
    <name evidence="6" type="ORF">FKW77_009669</name>
</gene>
<feature type="region of interest" description="Disordered" evidence="4">
    <location>
        <begin position="1108"/>
        <end position="1292"/>
    </location>
</feature>
<feature type="compositionally biased region" description="Acidic residues" evidence="4">
    <location>
        <begin position="540"/>
        <end position="585"/>
    </location>
</feature>
<feature type="compositionally biased region" description="Acidic residues" evidence="4">
    <location>
        <begin position="962"/>
        <end position="973"/>
    </location>
</feature>
<evidence type="ECO:0000256" key="2">
    <source>
        <dbReference type="ARBA" id="ARBA00022553"/>
    </source>
</evidence>
<dbReference type="InterPro" id="IPR018564">
    <property type="entry name" value="Repl_chkpnt_MRC1_dom"/>
</dbReference>
<dbReference type="Pfam" id="PF09444">
    <property type="entry name" value="MRC1"/>
    <property type="match status" value="1"/>
</dbReference>
<feature type="compositionally biased region" description="Acidic residues" evidence="4">
    <location>
        <begin position="882"/>
        <end position="908"/>
    </location>
</feature>
<feature type="region of interest" description="Disordered" evidence="4">
    <location>
        <begin position="348"/>
        <end position="405"/>
    </location>
</feature>
<feature type="region of interest" description="Disordered" evidence="4">
    <location>
        <begin position="496"/>
        <end position="660"/>
    </location>
</feature>
<feature type="region of interest" description="Disordered" evidence="4">
    <location>
        <begin position="1"/>
        <end position="335"/>
    </location>
</feature>
<feature type="compositionally biased region" description="Acidic residues" evidence="4">
    <location>
        <begin position="1126"/>
        <end position="1146"/>
    </location>
</feature>
<dbReference type="GO" id="GO:0033314">
    <property type="term" value="P:mitotic DNA replication checkpoint signaling"/>
    <property type="evidence" value="ECO:0007669"/>
    <property type="project" value="TreeGrafter"/>
</dbReference>
<dbReference type="GO" id="GO:0007095">
    <property type="term" value="P:mitotic G2 DNA damage checkpoint signaling"/>
    <property type="evidence" value="ECO:0007669"/>
    <property type="project" value="TreeGrafter"/>
</dbReference>
<proteinExistence type="predicted"/>